<keyword evidence="3" id="KW-1185">Reference proteome</keyword>
<evidence type="ECO:0000256" key="1">
    <source>
        <dbReference type="SAM" id="Coils"/>
    </source>
</evidence>
<organismHost>
    <name type="scientific">Acanthamoeba</name>
    <dbReference type="NCBI Taxonomy" id="5754"/>
</organismHost>
<gene>
    <name evidence="2" type="ORF">MAR_ORF097</name>
</gene>
<reference evidence="2 3" key="1">
    <citation type="journal article" date="2009" name="Proc. Natl. Acad. Sci. U.S.A.">
        <title>Giant Marseillevirus highlights the role of amoebae as a melting pot in emergence of chimeric microorganisms.</title>
        <authorList>
            <person name="Boyer M."/>
            <person name="Yutin N."/>
            <person name="Pagnier I."/>
            <person name="Barrassi L."/>
            <person name="Fournous G."/>
            <person name="Espinosa L."/>
            <person name="Robert C."/>
            <person name="Azza S."/>
            <person name="Sun S."/>
            <person name="Rossmann M.G."/>
            <person name="Suzan-Monti M."/>
            <person name="La Scola B."/>
            <person name="Koonin E.V."/>
            <person name="Raoult D."/>
        </authorList>
    </citation>
    <scope>NUCLEOTIDE SEQUENCE [LARGE SCALE GENOMIC DNA]</scope>
    <source>
        <strain evidence="2 3">T19</strain>
    </source>
</reference>
<organism evidence="2 3">
    <name type="scientific">Marseillevirus marseillevirus</name>
    <name type="common">GBM</name>
    <dbReference type="NCBI Taxonomy" id="694581"/>
    <lineage>
        <taxon>Viruses</taxon>
        <taxon>Varidnaviria</taxon>
        <taxon>Bamfordvirae</taxon>
        <taxon>Nucleocytoviricota</taxon>
        <taxon>Megaviricetes</taxon>
        <taxon>Pimascovirales</taxon>
        <taxon>Pimascovirales incertae sedis</taxon>
        <taxon>Marseilleviridae</taxon>
        <taxon>Marseillevirus</taxon>
        <taxon>Marseillevirus massiliense</taxon>
    </lineage>
</organism>
<keyword evidence="1" id="KW-0175">Coiled coil</keyword>
<dbReference type="Proteomes" id="UP000029780">
    <property type="component" value="Segment"/>
</dbReference>
<dbReference type="KEGG" id="vg:8746334"/>
<name>D2XAA5_GBMV</name>
<dbReference type="EMBL" id="GU071086">
    <property type="protein sequence ID" value="ADB03882.1"/>
    <property type="molecule type" value="Genomic_DNA"/>
</dbReference>
<proteinExistence type="predicted"/>
<evidence type="ECO:0000313" key="3">
    <source>
        <dbReference type="Proteomes" id="UP000029780"/>
    </source>
</evidence>
<protein>
    <submittedName>
        <fullName evidence="2">Putative antitoxin</fullName>
    </submittedName>
</protein>
<dbReference type="GeneID" id="8746334"/>
<dbReference type="RefSeq" id="YP_003406844.1">
    <property type="nucleotide sequence ID" value="NC_013756.1"/>
</dbReference>
<dbReference type="OrthoDB" id="37698at10239"/>
<evidence type="ECO:0000313" key="2">
    <source>
        <dbReference type="EMBL" id="ADB03882.1"/>
    </source>
</evidence>
<sequence>MQKPKLCDLVVSALVDNEDFGLSKDDIDVFEMGVSVPKYDFSVQWDSREDYWVVQDVISRSVDSLYACNGFQADTRKKLREVTSQLRVLTEKFALLEERLGALECAPGGYIFMEAKNSFEQLSGRTSPE</sequence>
<accession>D2XAA5</accession>
<feature type="coiled-coil region" evidence="1">
    <location>
        <begin position="79"/>
        <end position="106"/>
    </location>
</feature>